<feature type="compositionally biased region" description="Basic residues" evidence="1">
    <location>
        <begin position="501"/>
        <end position="516"/>
    </location>
</feature>
<protein>
    <recommendedName>
        <fullName evidence="4">VM domain-containing protein</fullName>
    </recommendedName>
</protein>
<dbReference type="VEuPathDB" id="VectorBase:AFUN2_011127"/>
<name>A0A182RI74_ANOFN</name>
<feature type="compositionally biased region" description="Low complexity" evidence="1">
    <location>
        <begin position="468"/>
        <end position="491"/>
    </location>
</feature>
<feature type="region of interest" description="Disordered" evidence="1">
    <location>
        <begin position="224"/>
        <end position="279"/>
    </location>
</feature>
<feature type="compositionally biased region" description="Pro residues" evidence="1">
    <location>
        <begin position="228"/>
        <end position="243"/>
    </location>
</feature>
<feature type="region of interest" description="Disordered" evidence="1">
    <location>
        <begin position="454"/>
        <end position="533"/>
    </location>
</feature>
<feature type="compositionally biased region" description="Polar residues" evidence="1">
    <location>
        <begin position="327"/>
        <end position="344"/>
    </location>
</feature>
<keyword evidence="2" id="KW-0732">Signal</keyword>
<dbReference type="VEuPathDB" id="VectorBase:AFUN005939"/>
<feature type="signal peptide" evidence="2">
    <location>
        <begin position="1"/>
        <end position="18"/>
    </location>
</feature>
<evidence type="ECO:0000313" key="3">
    <source>
        <dbReference type="EnsemblMetazoa" id="AFUN005939-PA"/>
    </source>
</evidence>
<feature type="compositionally biased region" description="Basic and acidic residues" evidence="1">
    <location>
        <begin position="252"/>
        <end position="270"/>
    </location>
</feature>
<feature type="chain" id="PRO_5021289194" description="VM domain-containing protein" evidence="2">
    <location>
        <begin position="19"/>
        <end position="533"/>
    </location>
</feature>
<dbReference type="AlphaFoldDB" id="A0A182RI74"/>
<evidence type="ECO:0000256" key="1">
    <source>
        <dbReference type="SAM" id="MobiDB-lite"/>
    </source>
</evidence>
<proteinExistence type="predicted"/>
<evidence type="ECO:0000256" key="2">
    <source>
        <dbReference type="SAM" id="SignalP"/>
    </source>
</evidence>
<organism evidence="3">
    <name type="scientific">Anopheles funestus</name>
    <name type="common">African malaria mosquito</name>
    <dbReference type="NCBI Taxonomy" id="62324"/>
    <lineage>
        <taxon>Eukaryota</taxon>
        <taxon>Metazoa</taxon>
        <taxon>Ecdysozoa</taxon>
        <taxon>Arthropoda</taxon>
        <taxon>Hexapoda</taxon>
        <taxon>Insecta</taxon>
        <taxon>Pterygota</taxon>
        <taxon>Neoptera</taxon>
        <taxon>Endopterygota</taxon>
        <taxon>Diptera</taxon>
        <taxon>Nematocera</taxon>
        <taxon>Culicoidea</taxon>
        <taxon>Culicidae</taxon>
        <taxon>Anophelinae</taxon>
        <taxon>Anopheles</taxon>
    </lineage>
</organism>
<dbReference type="STRING" id="62324.A0A182RI74"/>
<feature type="region of interest" description="Disordered" evidence="1">
    <location>
        <begin position="327"/>
        <end position="355"/>
    </location>
</feature>
<evidence type="ECO:0008006" key="4">
    <source>
        <dbReference type="Google" id="ProtNLM"/>
    </source>
</evidence>
<reference evidence="3" key="1">
    <citation type="submission" date="2020-05" db="UniProtKB">
        <authorList>
            <consortium name="EnsemblMetazoa"/>
        </authorList>
    </citation>
    <scope>IDENTIFICATION</scope>
    <source>
        <strain evidence="3">FUMOZ</strain>
    </source>
</reference>
<accession>A0A182RI74</accession>
<dbReference type="EnsemblMetazoa" id="AFUN005939-RA">
    <property type="protein sequence ID" value="AFUN005939-PA"/>
    <property type="gene ID" value="AFUN005939"/>
</dbReference>
<sequence length="533" mass="57565">MTMKIVLVCLLWVAEVFGQCGEEWYGEERRTVYRPDDYPSVEERAPSFEEVSEEYYPVKQQRSLRSSRYSPPAYGYGNSFRQDSDDWERYEGPRKSHYDVHKSRRKYDLYGKSSRSDYSIKGSLGVNAYERKKTSRAAKYGVEGGSHGKTTSLTYKAVPPKASCAQNLLIGCTPTVTRVPCSASSSYDTYGHSGGVPYYPSPPAYHHAPAHQMSSHYGMPHPGTYPTYGPPPPSASPYYPPSSAPHGASTAHQKDHPASDLHAKPSEDAHGYGPSYKVATPEEIPGFAAPVREDLSESPKVPIISAFSKTTDSTTGLAAFNSTVPKGMSSNGTAAVETTSTRTSPLPVLTPAPEQKEDADEFWGAETESSTDVTEGSTARNITKMNSFIAITLLAVVGVAIAAPAKYGGDHHHGGVMPGPAMVHTYPAVAPVVKCSHNLLVSCDPHHQPVPCKAAAHGHHEGHGGYGHHAPAPAYHHAPAPHYAPAPSYHAPAEHGGEYRAKHHKKQHKKHHGHKGKSADNVGEAIDSSSETM</sequence>